<dbReference type="CDD" id="cd00303">
    <property type="entry name" value="retropepsin_like"/>
    <property type="match status" value="1"/>
</dbReference>
<evidence type="ECO:0000259" key="25">
    <source>
        <dbReference type="PROSITE" id="PS50994"/>
    </source>
</evidence>
<keyword evidence="12" id="KW-0378">Hydrolase</keyword>
<dbReference type="GO" id="GO:0008270">
    <property type="term" value="F:zinc ion binding"/>
    <property type="evidence" value="ECO:0007669"/>
    <property type="project" value="UniProtKB-KW"/>
</dbReference>
<evidence type="ECO:0000256" key="11">
    <source>
        <dbReference type="ARBA" id="ARBA00022759"/>
    </source>
</evidence>
<dbReference type="Pfam" id="PF00385">
    <property type="entry name" value="Chromo"/>
    <property type="match status" value="1"/>
</dbReference>
<evidence type="ECO:0000256" key="3">
    <source>
        <dbReference type="ARBA" id="ARBA00012180"/>
    </source>
</evidence>
<dbReference type="EMBL" id="JAOTOJ010000001">
    <property type="protein sequence ID" value="KAK9411207.1"/>
    <property type="molecule type" value="Genomic_DNA"/>
</dbReference>
<proteinExistence type="inferred from homology"/>
<keyword evidence="7" id="KW-0548">Nucleotidyltransferase</keyword>
<dbReference type="GO" id="GO:0006310">
    <property type="term" value="P:DNA recombination"/>
    <property type="evidence" value="ECO:0007669"/>
    <property type="project" value="UniProtKB-KW"/>
</dbReference>
<keyword evidence="14" id="KW-0229">DNA integration</keyword>
<dbReference type="SMART" id="SM00298">
    <property type="entry name" value="CHROMO"/>
    <property type="match status" value="1"/>
</dbReference>
<dbReference type="GO" id="GO:0015074">
    <property type="term" value="P:DNA integration"/>
    <property type="evidence" value="ECO:0007669"/>
    <property type="project" value="UniProtKB-KW"/>
</dbReference>
<keyword evidence="11" id="KW-0255">Endonuclease</keyword>
<dbReference type="GO" id="GO:0004523">
    <property type="term" value="F:RNA-DNA hybrid ribonuclease activity"/>
    <property type="evidence" value="ECO:0007669"/>
    <property type="project" value="UniProtKB-EC"/>
</dbReference>
<dbReference type="SUPFAM" id="SSF50630">
    <property type="entry name" value="Acid proteases"/>
    <property type="match status" value="1"/>
</dbReference>
<dbReference type="SUPFAM" id="SSF53098">
    <property type="entry name" value="Ribonuclease H-like"/>
    <property type="match status" value="1"/>
</dbReference>
<dbReference type="Gene3D" id="2.40.70.10">
    <property type="entry name" value="Acid Proteases"/>
    <property type="match status" value="1"/>
</dbReference>
<feature type="domain" description="CCHC-type" evidence="23">
    <location>
        <begin position="179"/>
        <end position="194"/>
    </location>
</feature>
<dbReference type="Gene3D" id="2.40.50.40">
    <property type="match status" value="1"/>
</dbReference>
<feature type="domain" description="Reverse transcriptase" evidence="24">
    <location>
        <begin position="493"/>
        <end position="672"/>
    </location>
</feature>
<evidence type="ECO:0000256" key="17">
    <source>
        <dbReference type="ARBA" id="ARBA00023125"/>
    </source>
</evidence>
<dbReference type="InterPro" id="IPR041588">
    <property type="entry name" value="Integrase_H2C2"/>
</dbReference>
<reference evidence="26 27" key="1">
    <citation type="journal article" date="2024" name="Proc. Natl. Acad. Sci. U.S.A.">
        <title>The genetic regulatory architecture and epigenomic basis for age-related changes in rattlesnake venom.</title>
        <authorList>
            <person name="Hogan M.P."/>
            <person name="Holding M.L."/>
            <person name="Nystrom G.S."/>
            <person name="Colston T.J."/>
            <person name="Bartlett D.A."/>
            <person name="Mason A.J."/>
            <person name="Ellsworth S.A."/>
            <person name="Rautsaw R.M."/>
            <person name="Lawrence K.C."/>
            <person name="Strickland J.L."/>
            <person name="He B."/>
            <person name="Fraser P."/>
            <person name="Margres M.J."/>
            <person name="Gilbert D.M."/>
            <person name="Gibbs H.L."/>
            <person name="Parkinson C.L."/>
            <person name="Rokyta D.R."/>
        </authorList>
    </citation>
    <scope>NUCLEOTIDE SEQUENCE [LARGE SCALE GENOMIC DNA]</scope>
    <source>
        <strain evidence="26">DRR0105</strain>
    </source>
</reference>
<keyword evidence="20" id="KW-0863">Zinc-finger</keyword>
<evidence type="ECO:0000256" key="9">
    <source>
        <dbReference type="ARBA" id="ARBA00022723"/>
    </source>
</evidence>
<dbReference type="InterPro" id="IPR036397">
    <property type="entry name" value="RNaseH_sf"/>
</dbReference>
<evidence type="ECO:0000256" key="1">
    <source>
        <dbReference type="ARBA" id="ARBA00004123"/>
    </source>
</evidence>
<keyword evidence="13" id="KW-0460">Magnesium</keyword>
<evidence type="ECO:0000256" key="13">
    <source>
        <dbReference type="ARBA" id="ARBA00022842"/>
    </source>
</evidence>
<evidence type="ECO:0000256" key="8">
    <source>
        <dbReference type="ARBA" id="ARBA00022722"/>
    </source>
</evidence>
<feature type="region of interest" description="Disordered" evidence="21">
    <location>
        <begin position="1379"/>
        <end position="1400"/>
    </location>
</feature>
<dbReference type="GO" id="GO:0005634">
    <property type="term" value="C:nucleus"/>
    <property type="evidence" value="ECO:0007669"/>
    <property type="project" value="UniProtKB-SubCell"/>
</dbReference>
<keyword evidence="8" id="KW-0540">Nuclease</keyword>
<dbReference type="InterPro" id="IPR021109">
    <property type="entry name" value="Peptidase_aspartic_dom_sf"/>
</dbReference>
<dbReference type="SMART" id="SM00343">
    <property type="entry name" value="ZnF_C2HC"/>
    <property type="match status" value="1"/>
</dbReference>
<dbReference type="Gene3D" id="1.10.340.70">
    <property type="match status" value="1"/>
</dbReference>
<dbReference type="CDD" id="cd09274">
    <property type="entry name" value="RNase_HI_RT_Ty3"/>
    <property type="match status" value="1"/>
</dbReference>
<dbReference type="PROSITE" id="PS50878">
    <property type="entry name" value="RT_POL"/>
    <property type="match status" value="1"/>
</dbReference>
<evidence type="ECO:0000256" key="10">
    <source>
        <dbReference type="ARBA" id="ARBA00022750"/>
    </source>
</evidence>
<dbReference type="PANTHER" id="PTHR37984">
    <property type="entry name" value="PROTEIN CBG26694"/>
    <property type="match status" value="1"/>
</dbReference>
<evidence type="ECO:0000256" key="18">
    <source>
        <dbReference type="ARBA" id="ARBA00023172"/>
    </source>
</evidence>
<dbReference type="Pfam" id="PF13975">
    <property type="entry name" value="gag-asp_proteas"/>
    <property type="match status" value="1"/>
</dbReference>
<dbReference type="Pfam" id="PF03732">
    <property type="entry name" value="Retrotrans_gag"/>
    <property type="match status" value="1"/>
</dbReference>
<dbReference type="Pfam" id="PF17917">
    <property type="entry name" value="RT_RNaseH"/>
    <property type="match status" value="1"/>
</dbReference>
<keyword evidence="17" id="KW-0238">DNA-binding</keyword>
<dbReference type="InterPro" id="IPR043502">
    <property type="entry name" value="DNA/RNA_pol_sf"/>
</dbReference>
<feature type="domain" description="Integrase catalytic" evidence="25">
    <location>
        <begin position="1038"/>
        <end position="1197"/>
    </location>
</feature>
<gene>
    <name evidence="26" type="ORF">NXF25_002382</name>
</gene>
<dbReference type="Pfam" id="PF24626">
    <property type="entry name" value="SH3_Tf2-1"/>
    <property type="match status" value="1"/>
</dbReference>
<dbReference type="InterPro" id="IPR050951">
    <property type="entry name" value="Retrovirus_Pol_polyprotein"/>
</dbReference>
<evidence type="ECO:0000256" key="7">
    <source>
        <dbReference type="ARBA" id="ARBA00022695"/>
    </source>
</evidence>
<protein>
    <recommendedName>
        <fullName evidence="19">Gypsy retrotransposon integrase-like protein 1</fullName>
        <ecNumber evidence="4">2.7.7.49</ecNumber>
        <ecNumber evidence="3">3.1.26.4</ecNumber>
    </recommendedName>
</protein>
<keyword evidence="16" id="KW-0239">DNA-directed DNA polymerase</keyword>
<evidence type="ECO:0000256" key="2">
    <source>
        <dbReference type="ARBA" id="ARBA00010879"/>
    </source>
</evidence>
<keyword evidence="6" id="KW-0808">Transferase</keyword>
<dbReference type="InterPro" id="IPR000953">
    <property type="entry name" value="Chromo/chromo_shadow_dom"/>
</dbReference>
<dbReference type="InterPro" id="IPR012337">
    <property type="entry name" value="RNaseH-like_sf"/>
</dbReference>
<dbReference type="GO" id="GO:0003887">
    <property type="term" value="F:DNA-directed DNA polymerase activity"/>
    <property type="evidence" value="ECO:0007669"/>
    <property type="project" value="UniProtKB-KW"/>
</dbReference>
<dbReference type="InterPro" id="IPR005162">
    <property type="entry name" value="Retrotrans_gag_dom"/>
</dbReference>
<evidence type="ECO:0000256" key="4">
    <source>
        <dbReference type="ARBA" id="ARBA00012493"/>
    </source>
</evidence>
<comment type="subcellular location">
    <subcellularLocation>
        <location evidence="1">Nucleus</location>
    </subcellularLocation>
</comment>
<dbReference type="GO" id="GO:0003677">
    <property type="term" value="F:DNA binding"/>
    <property type="evidence" value="ECO:0007669"/>
    <property type="project" value="UniProtKB-KW"/>
</dbReference>
<dbReference type="InterPro" id="IPR016197">
    <property type="entry name" value="Chromo-like_dom_sf"/>
</dbReference>
<evidence type="ECO:0000259" key="23">
    <source>
        <dbReference type="PROSITE" id="PS50158"/>
    </source>
</evidence>
<dbReference type="GO" id="GO:0004190">
    <property type="term" value="F:aspartic-type endopeptidase activity"/>
    <property type="evidence" value="ECO:0007669"/>
    <property type="project" value="UniProtKB-KW"/>
</dbReference>
<evidence type="ECO:0000313" key="27">
    <source>
        <dbReference type="Proteomes" id="UP001474421"/>
    </source>
</evidence>
<dbReference type="PROSITE" id="PS50013">
    <property type="entry name" value="CHROMO_2"/>
    <property type="match status" value="1"/>
</dbReference>
<dbReference type="Gene3D" id="3.10.10.10">
    <property type="entry name" value="HIV Type 1 Reverse Transcriptase, subunit A, domain 1"/>
    <property type="match status" value="1"/>
</dbReference>
<evidence type="ECO:0000256" key="14">
    <source>
        <dbReference type="ARBA" id="ARBA00022908"/>
    </source>
</evidence>
<dbReference type="Gene3D" id="3.30.420.10">
    <property type="entry name" value="Ribonuclease H-like superfamily/Ribonuclease H"/>
    <property type="match status" value="1"/>
</dbReference>
<dbReference type="EC" id="2.7.7.49" evidence="4"/>
<keyword evidence="18" id="KW-0233">DNA recombination</keyword>
<evidence type="ECO:0000313" key="26">
    <source>
        <dbReference type="EMBL" id="KAK9411207.1"/>
    </source>
</evidence>
<keyword evidence="9" id="KW-0479">Metal-binding</keyword>
<dbReference type="InterPro" id="IPR041373">
    <property type="entry name" value="RT_RNaseH"/>
</dbReference>
<dbReference type="InterPro" id="IPR056924">
    <property type="entry name" value="SH3_Tf2-1"/>
</dbReference>
<dbReference type="SUPFAM" id="SSF56672">
    <property type="entry name" value="DNA/RNA polymerases"/>
    <property type="match status" value="1"/>
</dbReference>
<dbReference type="Pfam" id="PF17921">
    <property type="entry name" value="Integrase_H2C2"/>
    <property type="match status" value="1"/>
</dbReference>
<evidence type="ECO:0000256" key="15">
    <source>
        <dbReference type="ARBA" id="ARBA00022918"/>
    </source>
</evidence>
<dbReference type="InterPro" id="IPR043128">
    <property type="entry name" value="Rev_trsase/Diguanyl_cyclase"/>
</dbReference>
<dbReference type="Gene3D" id="3.30.70.270">
    <property type="match status" value="2"/>
</dbReference>
<dbReference type="InterPro" id="IPR001584">
    <property type="entry name" value="Integrase_cat-core"/>
</dbReference>
<evidence type="ECO:0000256" key="19">
    <source>
        <dbReference type="ARBA" id="ARBA00039658"/>
    </source>
</evidence>
<evidence type="ECO:0000256" key="16">
    <source>
        <dbReference type="ARBA" id="ARBA00022932"/>
    </source>
</evidence>
<dbReference type="CDD" id="cd01647">
    <property type="entry name" value="RT_LTR"/>
    <property type="match status" value="1"/>
</dbReference>
<evidence type="ECO:0000256" key="20">
    <source>
        <dbReference type="PROSITE-ProRule" id="PRU00047"/>
    </source>
</evidence>
<dbReference type="PANTHER" id="PTHR37984:SF5">
    <property type="entry name" value="PROTEIN NYNRIN-LIKE"/>
    <property type="match status" value="1"/>
</dbReference>
<dbReference type="GO" id="GO:0006508">
    <property type="term" value="P:proteolysis"/>
    <property type="evidence" value="ECO:0007669"/>
    <property type="project" value="UniProtKB-KW"/>
</dbReference>
<dbReference type="SUPFAM" id="SSF54160">
    <property type="entry name" value="Chromo domain-like"/>
    <property type="match status" value="1"/>
</dbReference>
<dbReference type="PROSITE" id="PS50158">
    <property type="entry name" value="ZF_CCHC"/>
    <property type="match status" value="1"/>
</dbReference>
<keyword evidence="15" id="KW-0695">RNA-directed DNA polymerase</keyword>
<sequence>MVVAVTASLQGEAASWAADLFGEHATELADVGAFLEALRLRFEDSTRTQRAEAEIVTLRQGGRPVREFIKDFQRVAGRLRSWPEKLLVHHFRHGLDIELRQACLVRGVPSRLSDWYKAVTELYAGLQEIGPAAAVPHPAPSRQFANRPTQVGLPAQPVPVQPGISAQPMPPGAPRGTFRCFRCNKPGHRVAQCPIPPGRGTIPGQSTLGARRQDITPVRGKEQLRALQDESSTPFKATPVVTVTSPEVVTEKYDQEDPEQDPMVSSPVVPFTIPICLTNCNSKHHITCQALIDSGCTRCLINRRVADTLGLRLVKLSRPISFEQVDGSLLGGEPASYVTELVSLEMQEHRELLRFIVIPSMTEDVILGLAWLDRWQPVIWWAGGYRRMRLVVGPRPPSIEEEGSQKQLPQNNSRVKERIRVAVEAGGGIRSFPVEYEDLKDVFSERECDELPPHRSTDCAIDIVPGAKLPKPRMYPMSPKELEELRRYIDKNLERGFIQPARSRIAAPVIFQGKKDGGLRLCVDFRGLNAVSTENMYPLPLLKDMLSHLSQGRVFTKLDLREAYYRIRIKPGDEWKTAFNCPLGSFQFTVMPFGLKGAPAVFMQTINAVLHQHLYRGVLVYLDDILIYSKTMAEHIPLVREVLHKLLQAQLFVKLSKCEFHQTSIEYLGYKISAAGIEMDPGKVKAVLGWQAPRTRRQLQSFLGFANFYRQFVPHFAQVALPLTDMLRTRNSPARPRPGQQLAWSKESQAAFERLKALFAKEPILLHPDPEKQYIVQADASEVAVGAVLLQRNPEGKLQPCAYTSRKLSETERRWAIWEKEAFAIKWALATWRHFLEGAKYEIEIWTDHKNLAVLQSPRRLNPKHVRWAQYFQRFTFILKYVPGGRNFLADALSRLPQYDSPREEVVQAIIPPYTQGAAKLRSRSDVQNLEAELRAAIPQDSWSQSHRDLLTQRDSLAWYGGRLYVPLILRTRILQRCHDSKLAGHYGFTKTLHLIRRQFWWPTVRKDAERYVKACQVCATCKAPTGKPVGQLQSVANPEHPWQDIAMDFIVGLPSSRGYTIIWTVIDLFSKQAHFIPCRRLPTARKLAYLFLNNIYRIHGAPRRIISDRGVQFTAKFWRGFTALLGTAQGLSTAYHPATNGAAERANAAVERYLRSYTAYQQTNWADLLVFAEVAYNNAVHTSTGFTPFKVVSGREFSPIPECQNFETQTYLPQEWVQWVSAAWMAARKALREYGQKMKLQADKRRQHCKPFWVGQLVYLSTKYLKLRFPSKKLGPKYIGPFKIIKIVNPVTVQLQLPRMLNKVHPVFHCSLLKPVHVSRQDTRPGPCNGEQYEVQEVLDSCVRRGELHYLIKWKGYPLADATWVRESDVQAPRLVDQFHSTNPGKPGSNRVIGPHGDG</sequence>
<evidence type="ECO:0000259" key="22">
    <source>
        <dbReference type="PROSITE" id="PS50013"/>
    </source>
</evidence>
<accession>A0AAW1CBT7</accession>
<evidence type="ECO:0000256" key="5">
    <source>
        <dbReference type="ARBA" id="ARBA00022670"/>
    </source>
</evidence>
<name>A0AAW1CBT7_CROAD</name>
<dbReference type="FunFam" id="3.30.420.10:FF:000032">
    <property type="entry name" value="Retrovirus-related Pol polyprotein from transposon 297-like Protein"/>
    <property type="match status" value="1"/>
</dbReference>
<comment type="caution">
    <text evidence="26">The sequence shown here is derived from an EMBL/GenBank/DDBJ whole genome shotgun (WGS) entry which is preliminary data.</text>
</comment>
<dbReference type="InterPro" id="IPR036875">
    <property type="entry name" value="Znf_CCHC_sf"/>
</dbReference>
<dbReference type="InterPro" id="IPR001878">
    <property type="entry name" value="Znf_CCHC"/>
</dbReference>
<keyword evidence="5" id="KW-0645">Protease</keyword>
<comment type="similarity">
    <text evidence="2">Belongs to the beta type-B retroviral polymerase family. HERV class-II K(HML-2) pol subfamily.</text>
</comment>
<keyword evidence="27" id="KW-1185">Reference proteome</keyword>
<dbReference type="FunFam" id="3.30.70.270:FF:000026">
    <property type="entry name" value="Transposon Ty3-G Gag-Pol polyprotein"/>
    <property type="match status" value="1"/>
</dbReference>
<dbReference type="InterPro" id="IPR000477">
    <property type="entry name" value="RT_dom"/>
</dbReference>
<organism evidence="26 27">
    <name type="scientific">Crotalus adamanteus</name>
    <name type="common">Eastern diamondback rattlesnake</name>
    <dbReference type="NCBI Taxonomy" id="8729"/>
    <lineage>
        <taxon>Eukaryota</taxon>
        <taxon>Metazoa</taxon>
        <taxon>Chordata</taxon>
        <taxon>Craniata</taxon>
        <taxon>Vertebrata</taxon>
        <taxon>Euteleostomi</taxon>
        <taxon>Lepidosauria</taxon>
        <taxon>Squamata</taxon>
        <taxon>Bifurcata</taxon>
        <taxon>Unidentata</taxon>
        <taxon>Episquamata</taxon>
        <taxon>Toxicofera</taxon>
        <taxon>Serpentes</taxon>
        <taxon>Colubroidea</taxon>
        <taxon>Viperidae</taxon>
        <taxon>Crotalinae</taxon>
        <taxon>Crotalus</taxon>
    </lineage>
</organism>
<evidence type="ECO:0000256" key="12">
    <source>
        <dbReference type="ARBA" id="ARBA00022801"/>
    </source>
</evidence>
<dbReference type="InterPro" id="IPR023780">
    <property type="entry name" value="Chromo_domain"/>
</dbReference>
<evidence type="ECO:0000259" key="24">
    <source>
        <dbReference type="PROSITE" id="PS50878"/>
    </source>
</evidence>
<keyword evidence="10" id="KW-0064">Aspartyl protease</keyword>
<dbReference type="Proteomes" id="UP001474421">
    <property type="component" value="Unassembled WGS sequence"/>
</dbReference>
<evidence type="ECO:0000256" key="6">
    <source>
        <dbReference type="ARBA" id="ARBA00022679"/>
    </source>
</evidence>
<dbReference type="PROSITE" id="PS50994">
    <property type="entry name" value="INTEGRASE"/>
    <property type="match status" value="1"/>
</dbReference>
<feature type="domain" description="Chromo" evidence="22">
    <location>
        <begin position="1334"/>
        <end position="1392"/>
    </location>
</feature>
<dbReference type="FunFam" id="1.10.340.70:FF:000001">
    <property type="entry name" value="Retrovirus-related Pol polyprotein from transposon gypsy-like Protein"/>
    <property type="match status" value="1"/>
</dbReference>
<dbReference type="Pfam" id="PF00665">
    <property type="entry name" value="rve"/>
    <property type="match status" value="1"/>
</dbReference>
<dbReference type="EC" id="3.1.26.4" evidence="3"/>
<dbReference type="SUPFAM" id="SSF57756">
    <property type="entry name" value="Retrovirus zinc finger-like domains"/>
    <property type="match status" value="1"/>
</dbReference>
<dbReference type="GO" id="GO:0003964">
    <property type="term" value="F:RNA-directed DNA polymerase activity"/>
    <property type="evidence" value="ECO:0007669"/>
    <property type="project" value="UniProtKB-KW"/>
</dbReference>
<dbReference type="Pfam" id="PF00078">
    <property type="entry name" value="RVT_1"/>
    <property type="match status" value="1"/>
</dbReference>
<keyword evidence="20" id="KW-0862">Zinc</keyword>
<evidence type="ECO:0000256" key="21">
    <source>
        <dbReference type="SAM" id="MobiDB-lite"/>
    </source>
</evidence>